<evidence type="ECO:0000256" key="1">
    <source>
        <dbReference type="SAM" id="Coils"/>
    </source>
</evidence>
<evidence type="ECO:0000313" key="4">
    <source>
        <dbReference type="Proteomes" id="UP001652660"/>
    </source>
</evidence>
<keyword evidence="4" id="KW-1185">Reference proteome</keyword>
<feature type="transmembrane region" description="Helical" evidence="3">
    <location>
        <begin position="91"/>
        <end position="110"/>
    </location>
</feature>
<feature type="compositionally biased region" description="Polar residues" evidence="2">
    <location>
        <begin position="225"/>
        <end position="246"/>
    </location>
</feature>
<protein>
    <recommendedName>
        <fullName evidence="6">Protein MNN4-like</fullName>
    </recommendedName>
</protein>
<dbReference type="PANTHER" id="PTHR36339">
    <property type="entry name" value="F23A5.5"/>
    <property type="match status" value="1"/>
</dbReference>
<evidence type="ECO:0008006" key="6">
    <source>
        <dbReference type="Google" id="ProtNLM"/>
    </source>
</evidence>
<feature type="region of interest" description="Disordered" evidence="2">
    <location>
        <begin position="172"/>
        <end position="252"/>
    </location>
</feature>
<keyword evidence="3" id="KW-0812">Transmembrane</keyword>
<evidence type="ECO:0000256" key="2">
    <source>
        <dbReference type="SAM" id="MobiDB-lite"/>
    </source>
</evidence>
<gene>
    <name evidence="5" type="primary">LOC113738604</name>
</gene>
<accession>A0A6P6X237</accession>
<name>A0A6P6X237_COFAR</name>
<dbReference type="AlphaFoldDB" id="A0A6P6X237"/>
<feature type="compositionally biased region" description="Polar residues" evidence="2">
    <location>
        <begin position="198"/>
        <end position="210"/>
    </location>
</feature>
<dbReference type="Proteomes" id="UP001652660">
    <property type="component" value="Chromosome 4c"/>
</dbReference>
<proteinExistence type="predicted"/>
<organism evidence="4 5">
    <name type="scientific">Coffea arabica</name>
    <name type="common">Arabian coffee</name>
    <dbReference type="NCBI Taxonomy" id="13443"/>
    <lineage>
        <taxon>Eukaryota</taxon>
        <taxon>Viridiplantae</taxon>
        <taxon>Streptophyta</taxon>
        <taxon>Embryophyta</taxon>
        <taxon>Tracheophyta</taxon>
        <taxon>Spermatophyta</taxon>
        <taxon>Magnoliopsida</taxon>
        <taxon>eudicotyledons</taxon>
        <taxon>Gunneridae</taxon>
        <taxon>Pentapetalae</taxon>
        <taxon>asterids</taxon>
        <taxon>lamiids</taxon>
        <taxon>Gentianales</taxon>
        <taxon>Rubiaceae</taxon>
        <taxon>Ixoroideae</taxon>
        <taxon>Gardenieae complex</taxon>
        <taxon>Bertiereae - Coffeeae clade</taxon>
        <taxon>Coffeeae</taxon>
        <taxon>Coffea</taxon>
    </lineage>
</organism>
<dbReference type="PANTHER" id="PTHR36339:SF2">
    <property type="entry name" value="F23A5.5"/>
    <property type="match status" value="1"/>
</dbReference>
<reference evidence="5" key="2">
    <citation type="submission" date="2025-08" db="UniProtKB">
        <authorList>
            <consortium name="RefSeq"/>
        </authorList>
    </citation>
    <scope>IDENTIFICATION</scope>
    <source>
        <tissue evidence="5">Leaves</tissue>
    </source>
</reference>
<keyword evidence="3" id="KW-1133">Transmembrane helix</keyword>
<feature type="coiled-coil region" evidence="1">
    <location>
        <begin position="113"/>
        <end position="147"/>
    </location>
</feature>
<feature type="compositionally biased region" description="Basic and acidic residues" evidence="2">
    <location>
        <begin position="172"/>
        <end position="191"/>
    </location>
</feature>
<keyword evidence="1" id="KW-0175">Coiled coil</keyword>
<evidence type="ECO:0000256" key="3">
    <source>
        <dbReference type="SAM" id="Phobius"/>
    </source>
</evidence>
<sequence>MRSRGQIWGLFSKRFRRFQSRPFCTNKPSNANNKNGTNIIIKEEANAADEASSSSISRQDAYKELENLNFMTAAKILFTTPPKNKKFGLDFHLVQLFFACLPSLAVYFVAQYARSEMRRMDAELEVKKKAEEEAKATEKAAEEQEMTSDPQLLAVKVRLDKLEETVKEIVVESKKKSADPRDKGQVDDGGRKQPTMVKPNNSAGDASSFNAAKGSPSKEAGEGRTPSTALTDASQGDQKSSKNYEPSSDVKK</sequence>
<keyword evidence="3" id="KW-0472">Membrane</keyword>
<dbReference type="RefSeq" id="XP_027121649.1">
    <property type="nucleotide sequence ID" value="XM_027265848.2"/>
</dbReference>
<evidence type="ECO:0000313" key="5">
    <source>
        <dbReference type="RefSeq" id="XP_027121649.1"/>
    </source>
</evidence>
<reference evidence="4" key="1">
    <citation type="journal article" date="2025" name="Foods">
        <title>Unveiling the Microbial Signatures of Arabica Coffee Cherries: Insights into Ripeness Specific Diversity, Functional Traits, and Implications for Quality and Safety.</title>
        <authorList>
            <consortium name="RefSeq"/>
            <person name="Tenea G.N."/>
            <person name="Cifuentes V."/>
            <person name="Reyes P."/>
            <person name="Cevallos-Vallejos M."/>
        </authorList>
    </citation>
    <scope>NUCLEOTIDE SEQUENCE [LARGE SCALE GENOMIC DNA]</scope>
</reference>
<dbReference type="OrthoDB" id="2021107at2759"/>
<dbReference type="GeneID" id="113738604"/>